<protein>
    <submittedName>
        <fullName evidence="1">Uncharacterized protein</fullName>
    </submittedName>
</protein>
<organism evidence="1 2">
    <name type="scientific">Naganishia onofrii</name>
    <dbReference type="NCBI Taxonomy" id="1851511"/>
    <lineage>
        <taxon>Eukaryota</taxon>
        <taxon>Fungi</taxon>
        <taxon>Dikarya</taxon>
        <taxon>Basidiomycota</taxon>
        <taxon>Agaricomycotina</taxon>
        <taxon>Tremellomycetes</taxon>
        <taxon>Filobasidiales</taxon>
        <taxon>Filobasidiaceae</taxon>
        <taxon>Naganishia</taxon>
    </lineage>
</organism>
<sequence length="255" mass="27561">MAEEISRLREIIATGTPVAEIAKPEIAKTGKTRIAPLELSIGLVSTDSGDPALNKLRKRMLSWIWDAVHDAIFLFKMENKIGRHATFDQMDPLAVDELISRYDALSPASRNQLCQPPIVTVERTVKAPGSGPGRPSKSTTTSSSPFGGSTFANCLDSGGRSDIRLSRRFLPSPTPLRALQQTPNHDLSQFSLAELSEMTDSFYQDPFVGSSGEPQVSTGYDDLMGDVEEDGRGAGGTDDGDEEGWEDESEGDGIL</sequence>
<reference evidence="1" key="1">
    <citation type="submission" date="2023-04" db="EMBL/GenBank/DDBJ databases">
        <title>Draft Genome sequencing of Naganishia species isolated from polar environments using Oxford Nanopore Technology.</title>
        <authorList>
            <person name="Leo P."/>
            <person name="Venkateswaran K."/>
        </authorList>
    </citation>
    <scope>NUCLEOTIDE SEQUENCE</scope>
    <source>
        <strain evidence="1">DBVPG 5303</strain>
    </source>
</reference>
<proteinExistence type="predicted"/>
<keyword evidence="2" id="KW-1185">Reference proteome</keyword>
<name>A0ACC2X4Q6_9TREE</name>
<dbReference type="Proteomes" id="UP001234202">
    <property type="component" value="Unassembled WGS sequence"/>
</dbReference>
<dbReference type="EMBL" id="JASBWV010000029">
    <property type="protein sequence ID" value="KAJ9118396.1"/>
    <property type="molecule type" value="Genomic_DNA"/>
</dbReference>
<comment type="caution">
    <text evidence="1">The sequence shown here is derived from an EMBL/GenBank/DDBJ whole genome shotgun (WGS) entry which is preliminary data.</text>
</comment>
<accession>A0ACC2X4Q6</accession>
<gene>
    <name evidence="1" type="ORF">QFC24_006225</name>
</gene>
<evidence type="ECO:0000313" key="2">
    <source>
        <dbReference type="Proteomes" id="UP001234202"/>
    </source>
</evidence>
<evidence type="ECO:0000313" key="1">
    <source>
        <dbReference type="EMBL" id="KAJ9118396.1"/>
    </source>
</evidence>